<evidence type="ECO:0000313" key="1">
    <source>
        <dbReference type="EMBL" id="JAD59432.1"/>
    </source>
</evidence>
<name>A0A0A9BJG9_ARUDO</name>
<sequence>MQPKVEQARQPCKHLQVFPVT</sequence>
<proteinExistence type="predicted"/>
<protein>
    <submittedName>
        <fullName evidence="1">Uncharacterized protein</fullName>
    </submittedName>
</protein>
<dbReference type="EMBL" id="GBRH01238463">
    <property type="protein sequence ID" value="JAD59432.1"/>
    <property type="molecule type" value="Transcribed_RNA"/>
</dbReference>
<reference evidence="1" key="1">
    <citation type="submission" date="2014-09" db="EMBL/GenBank/DDBJ databases">
        <authorList>
            <person name="Magalhaes I.L.F."/>
            <person name="Oliveira U."/>
            <person name="Santos F.R."/>
            <person name="Vidigal T.H.D.A."/>
            <person name="Brescovit A.D."/>
            <person name="Santos A.J."/>
        </authorList>
    </citation>
    <scope>NUCLEOTIDE SEQUENCE</scope>
    <source>
        <tissue evidence="1">Shoot tissue taken approximately 20 cm above the soil surface</tissue>
    </source>
</reference>
<reference evidence="1" key="2">
    <citation type="journal article" date="2015" name="Data Brief">
        <title>Shoot transcriptome of the giant reed, Arundo donax.</title>
        <authorList>
            <person name="Barrero R.A."/>
            <person name="Guerrero F.D."/>
            <person name="Moolhuijzen P."/>
            <person name="Goolsby J.A."/>
            <person name="Tidwell J."/>
            <person name="Bellgard S.E."/>
            <person name="Bellgard M.I."/>
        </authorList>
    </citation>
    <scope>NUCLEOTIDE SEQUENCE</scope>
    <source>
        <tissue evidence="1">Shoot tissue taken approximately 20 cm above the soil surface</tissue>
    </source>
</reference>
<dbReference type="AlphaFoldDB" id="A0A0A9BJG9"/>
<accession>A0A0A9BJG9</accession>
<organism evidence="1">
    <name type="scientific">Arundo donax</name>
    <name type="common">Giant reed</name>
    <name type="synonym">Donax arundinaceus</name>
    <dbReference type="NCBI Taxonomy" id="35708"/>
    <lineage>
        <taxon>Eukaryota</taxon>
        <taxon>Viridiplantae</taxon>
        <taxon>Streptophyta</taxon>
        <taxon>Embryophyta</taxon>
        <taxon>Tracheophyta</taxon>
        <taxon>Spermatophyta</taxon>
        <taxon>Magnoliopsida</taxon>
        <taxon>Liliopsida</taxon>
        <taxon>Poales</taxon>
        <taxon>Poaceae</taxon>
        <taxon>PACMAD clade</taxon>
        <taxon>Arundinoideae</taxon>
        <taxon>Arundineae</taxon>
        <taxon>Arundo</taxon>
    </lineage>
</organism>